<comment type="caution">
    <text evidence="1">The sequence shown here is derived from an EMBL/GenBank/DDBJ whole genome shotgun (WGS) entry which is preliminary data.</text>
</comment>
<dbReference type="AlphaFoldDB" id="A0A135UGH7"/>
<proteinExistence type="predicted"/>
<protein>
    <submittedName>
        <fullName evidence="1">Uncharacterized protein</fullName>
    </submittedName>
</protein>
<gene>
    <name evidence="1" type="ORF">CSAL01_12583</name>
</gene>
<evidence type="ECO:0000313" key="2">
    <source>
        <dbReference type="Proteomes" id="UP000070121"/>
    </source>
</evidence>
<dbReference type="Proteomes" id="UP000070121">
    <property type="component" value="Unassembled WGS sequence"/>
</dbReference>
<keyword evidence="2" id="KW-1185">Reference proteome</keyword>
<organism evidence="1 2">
    <name type="scientific">Colletotrichum salicis</name>
    <dbReference type="NCBI Taxonomy" id="1209931"/>
    <lineage>
        <taxon>Eukaryota</taxon>
        <taxon>Fungi</taxon>
        <taxon>Dikarya</taxon>
        <taxon>Ascomycota</taxon>
        <taxon>Pezizomycotina</taxon>
        <taxon>Sordariomycetes</taxon>
        <taxon>Hypocreomycetidae</taxon>
        <taxon>Glomerellales</taxon>
        <taxon>Glomerellaceae</taxon>
        <taxon>Colletotrichum</taxon>
        <taxon>Colletotrichum acutatum species complex</taxon>
    </lineage>
</organism>
<dbReference type="EMBL" id="JFFI01001498">
    <property type="protein sequence ID" value="KXH59484.1"/>
    <property type="molecule type" value="Genomic_DNA"/>
</dbReference>
<name>A0A135UGH7_9PEZI</name>
<accession>A0A135UGH7</accession>
<sequence length="292" mass="31419">MILVHNGAEQLWESSSMARSHRIPCRIPTSFRTSLSLSLSKQPALPPPYRTDHWETALGFAAPQAAASALLRFCFHVPKFADGNMLSSASRQARTISPSGDFLARSSAMPFPALAQGSRCLCHLRLPGAVAAAAAVGDSAAGLTLAAAFAACLLRGWLRYLCCRPCYRPIIASLHRAADAMPYCSITAPYSLSIFDARLTGPRDHRPRSCMSLRASVPVTLCDAAEPVMGDIPHPNSIHPIPSFGLSSFFTLMGHANMLVRRAHSADDRAPLTVQSQTTTWFSFIASLALCP</sequence>
<evidence type="ECO:0000313" key="1">
    <source>
        <dbReference type="EMBL" id="KXH59484.1"/>
    </source>
</evidence>
<reference evidence="1 2" key="1">
    <citation type="submission" date="2014-02" db="EMBL/GenBank/DDBJ databases">
        <title>The genome sequence of Colletotrichum salicis CBS 607.94.</title>
        <authorList>
            <person name="Baroncelli R."/>
            <person name="Thon M.R."/>
        </authorList>
    </citation>
    <scope>NUCLEOTIDE SEQUENCE [LARGE SCALE GENOMIC DNA]</scope>
    <source>
        <strain evidence="1 2">CBS 607.94</strain>
    </source>
</reference>